<accession>A0A813GGP8</accession>
<reference evidence="1" key="1">
    <citation type="submission" date="2021-02" db="EMBL/GenBank/DDBJ databases">
        <authorList>
            <person name="Dougan E. K."/>
            <person name="Rhodes N."/>
            <person name="Thang M."/>
            <person name="Chan C."/>
        </authorList>
    </citation>
    <scope>NUCLEOTIDE SEQUENCE</scope>
</reference>
<organism evidence="1 2">
    <name type="scientific">Polarella glacialis</name>
    <name type="common">Dinoflagellate</name>
    <dbReference type="NCBI Taxonomy" id="89957"/>
    <lineage>
        <taxon>Eukaryota</taxon>
        <taxon>Sar</taxon>
        <taxon>Alveolata</taxon>
        <taxon>Dinophyceae</taxon>
        <taxon>Suessiales</taxon>
        <taxon>Suessiaceae</taxon>
        <taxon>Polarella</taxon>
    </lineage>
</organism>
<evidence type="ECO:0000313" key="2">
    <source>
        <dbReference type="Proteomes" id="UP000654075"/>
    </source>
</evidence>
<gene>
    <name evidence="1" type="ORF">PGLA1383_LOCUS43085</name>
</gene>
<dbReference type="Proteomes" id="UP000654075">
    <property type="component" value="Unassembled WGS sequence"/>
</dbReference>
<evidence type="ECO:0000313" key="1">
    <source>
        <dbReference type="EMBL" id="CAE8626120.1"/>
    </source>
</evidence>
<name>A0A813GGP8_POLGL</name>
<keyword evidence="2" id="KW-1185">Reference proteome</keyword>
<comment type="caution">
    <text evidence="1">The sequence shown here is derived from an EMBL/GenBank/DDBJ whole genome shotgun (WGS) entry which is preliminary data.</text>
</comment>
<dbReference type="AlphaFoldDB" id="A0A813GGP8"/>
<sequence>MTVAVRMWASTSYTPQCTLKKCTLPAQTLNFLRKCCTARSLDKSGCLFMYTFFRVVSLLGRPRANPNFNVEALLMWFARRGADGSKSQMWLCHSCAPFDLQGVP</sequence>
<proteinExistence type="predicted"/>
<dbReference type="EMBL" id="CAJNNV010028909">
    <property type="protein sequence ID" value="CAE8626120.1"/>
    <property type="molecule type" value="Genomic_DNA"/>
</dbReference>
<protein>
    <submittedName>
        <fullName evidence="1">Uncharacterized protein</fullName>
    </submittedName>
</protein>